<accession>A0A0B5IFQ1</accession>
<sequence length="148" mass="15951">MDASELAELRTMYVFGPAEGSTWGLTYEGVEAGLRERNTDTFIRIDEGDEGPVRGSVMHFGITVGEEELEGMAKLSPEGIAVEDCTALAAAEFVKWLWGSIVPDGSSITFNTEWGLEADLPDALVPHVPRPRLVATFLAHLEATGGLD</sequence>
<dbReference type="Proteomes" id="UP000031774">
    <property type="component" value="Chromosome"/>
</dbReference>
<gene>
    <name evidence="1" type="ORF">SVTN_33565</name>
</gene>
<reference evidence="1 2" key="1">
    <citation type="submission" date="2014-12" db="EMBL/GenBank/DDBJ databases">
        <title>Complete genome sequence of Streptomyces vietnamensis strain GIMV4.0001, a genetic manipulable producer of the benzoisochromanequinone antibiotic granaticin.</title>
        <authorList>
            <person name="Deng M.R."/>
            <person name="Guo J."/>
            <person name="Ma L.Y."/>
            <person name="Feng G.D."/>
            <person name="Mo C.Y."/>
            <person name="Zhu H.H."/>
        </authorList>
    </citation>
    <scope>NUCLEOTIDE SEQUENCE [LARGE SCALE GENOMIC DNA]</scope>
    <source>
        <strain evidence="2">GIMV4.0001</strain>
    </source>
</reference>
<proteinExistence type="predicted"/>
<protein>
    <submittedName>
        <fullName evidence="1">Uncharacterized protein</fullName>
    </submittedName>
</protein>
<dbReference type="STRING" id="362257.SVTN_33565"/>
<dbReference type="AlphaFoldDB" id="A0A0B5IFQ1"/>
<dbReference type="EMBL" id="CP010407">
    <property type="protein sequence ID" value="AJF68538.1"/>
    <property type="molecule type" value="Genomic_DNA"/>
</dbReference>
<dbReference type="RefSeq" id="WP_041132462.1">
    <property type="nucleotide sequence ID" value="NZ_CP010407.1"/>
</dbReference>
<evidence type="ECO:0000313" key="1">
    <source>
        <dbReference type="EMBL" id="AJF68538.1"/>
    </source>
</evidence>
<keyword evidence="2" id="KW-1185">Reference proteome</keyword>
<dbReference type="KEGG" id="svt:SVTN_33565"/>
<name>A0A0B5IFQ1_9ACTN</name>
<dbReference type="HOGENOM" id="CLU_144202_0_0_11"/>
<organism evidence="1 2">
    <name type="scientific">Streptomyces vietnamensis</name>
    <dbReference type="NCBI Taxonomy" id="362257"/>
    <lineage>
        <taxon>Bacteria</taxon>
        <taxon>Bacillati</taxon>
        <taxon>Actinomycetota</taxon>
        <taxon>Actinomycetes</taxon>
        <taxon>Kitasatosporales</taxon>
        <taxon>Streptomycetaceae</taxon>
        <taxon>Streptomyces</taxon>
    </lineage>
</organism>
<evidence type="ECO:0000313" key="2">
    <source>
        <dbReference type="Proteomes" id="UP000031774"/>
    </source>
</evidence>